<dbReference type="InterPro" id="IPR036366">
    <property type="entry name" value="PGBDSf"/>
</dbReference>
<reference evidence="1 2" key="1">
    <citation type="submission" date="2024-02" db="EMBL/GenBank/DDBJ databases">
        <authorList>
            <person name="Saticioglu I.B."/>
        </authorList>
    </citation>
    <scope>NUCLEOTIDE SEQUENCE [LARGE SCALE GENOMIC DNA]</scope>
    <source>
        <strain evidence="1 2">Mu-43</strain>
    </source>
</reference>
<proteinExistence type="predicted"/>
<comment type="caution">
    <text evidence="1">The sequence shown here is derived from an EMBL/GenBank/DDBJ whole genome shotgun (WGS) entry which is preliminary data.</text>
</comment>
<dbReference type="EMBL" id="JBBDGN010000002">
    <property type="protein sequence ID" value="MEJ1090891.1"/>
    <property type="molecule type" value="Genomic_DNA"/>
</dbReference>
<evidence type="ECO:0000313" key="1">
    <source>
        <dbReference type="EMBL" id="MEJ1090891.1"/>
    </source>
</evidence>
<dbReference type="SUPFAM" id="SSF47090">
    <property type="entry name" value="PGBD-like"/>
    <property type="match status" value="1"/>
</dbReference>
<evidence type="ECO:0008006" key="3">
    <source>
        <dbReference type="Google" id="ProtNLM"/>
    </source>
</evidence>
<sequence>MKKKESTSPPAERRRTRLILVSLALAWALPVAAIFALGAISTRAEEERVRPELPTSMTVGQRVIDERTSVEVQLTLGRETELLASSSGILTELKIKAASQPKEGEVAFSIDGVDVVVDRSATPLYRELTVGARGPDVRSYGELLATMGFLSTPDDVFGPQYHEATRLLQKRIHAPVDGVFRPEYVVFVSTTAPPISEVLAHVGDPVTAGQAIARISPSVEGARFETPEGAAPLTTLKDEKVVLLAGSSSLELENIQSLDEEAQIEIAEFLSSSVAAGEIPQSAVKESDGTRVYSQIFVELAQPRVFGTVPATSIVTSPTGVTCVIVGDDVTQVEVTASTEPGLAYIDASMVGESVLTSPTASERGRCE</sequence>
<gene>
    <name evidence="1" type="ORF">WDU93_04220</name>
</gene>
<evidence type="ECO:0000313" key="2">
    <source>
        <dbReference type="Proteomes" id="UP001366085"/>
    </source>
</evidence>
<organism evidence="1 2">
    <name type="scientific">Microbacterium istanbulense</name>
    <dbReference type="NCBI Taxonomy" id="3122049"/>
    <lineage>
        <taxon>Bacteria</taxon>
        <taxon>Bacillati</taxon>
        <taxon>Actinomycetota</taxon>
        <taxon>Actinomycetes</taxon>
        <taxon>Micrococcales</taxon>
        <taxon>Microbacteriaceae</taxon>
        <taxon>Microbacterium</taxon>
    </lineage>
</organism>
<dbReference type="Proteomes" id="UP001366085">
    <property type="component" value="Unassembled WGS sequence"/>
</dbReference>
<dbReference type="RefSeq" id="WP_337317873.1">
    <property type="nucleotide sequence ID" value="NZ_JBBDGN010000002.1"/>
</dbReference>
<dbReference type="Gene3D" id="1.10.101.10">
    <property type="entry name" value="PGBD-like superfamily/PGBD"/>
    <property type="match status" value="1"/>
</dbReference>
<dbReference type="InterPro" id="IPR036365">
    <property type="entry name" value="PGBD-like_sf"/>
</dbReference>
<keyword evidence="2" id="KW-1185">Reference proteome</keyword>
<name>A0ABU8LHS2_9MICO</name>
<accession>A0ABU8LHS2</accession>
<protein>
    <recommendedName>
        <fullName evidence="3">Peptidoglycan binding domain-containing protein</fullName>
    </recommendedName>
</protein>